<dbReference type="Proteomes" id="UP001164743">
    <property type="component" value="Chromosome 18A"/>
</dbReference>
<keyword evidence="3" id="KW-1185">Reference proteome</keyword>
<sequence>MDEGEVFKIEDLKRGSDYLNTDSLNSQAIGFLHSQHMRATRKVVDFDLHAVFLMQEFGRSDSIQKIVRMIRKTYDEDFPPKTTLQSQLVGAAKLVEHWMQVYHKNRQANPTVKKPFCLQYPTYIDVIKHSISSEDKCAADKTIKCSTHDIKKEELQGHGDHWKSEPEPNLPEPLRTETSPRARELVELRHDMVFYHRLSYWINKAFLPEASLIAEQAVDYLEKSASSSVKEVNGLEDNVIIAEYDSAKVTGLLKAQVTANSKRGAKKVKIAK</sequence>
<proteinExistence type="predicted"/>
<reference evidence="2" key="1">
    <citation type="submission" date="2022-10" db="EMBL/GenBank/DDBJ databases">
        <title>Puccinia triticina Genome sequencing and assembly.</title>
        <authorList>
            <person name="Li C."/>
        </authorList>
    </citation>
    <scope>NUCLEOTIDE SEQUENCE</scope>
    <source>
        <strain evidence="2">Pt15</strain>
    </source>
</reference>
<dbReference type="EMBL" id="CP110438">
    <property type="protein sequence ID" value="WAQ93345.1"/>
    <property type="molecule type" value="Genomic_DNA"/>
</dbReference>
<feature type="region of interest" description="Disordered" evidence="1">
    <location>
        <begin position="154"/>
        <end position="178"/>
    </location>
</feature>
<accession>A0ABY7D8U9</accession>
<feature type="compositionally biased region" description="Basic and acidic residues" evidence="1">
    <location>
        <begin position="154"/>
        <end position="166"/>
    </location>
</feature>
<gene>
    <name evidence="2" type="ORF">PtA15_18A405</name>
</gene>
<evidence type="ECO:0000256" key="1">
    <source>
        <dbReference type="SAM" id="MobiDB-lite"/>
    </source>
</evidence>
<evidence type="ECO:0000313" key="3">
    <source>
        <dbReference type="Proteomes" id="UP001164743"/>
    </source>
</evidence>
<name>A0ABY7D8U9_9BASI</name>
<organism evidence="2 3">
    <name type="scientific">Puccinia triticina</name>
    <dbReference type="NCBI Taxonomy" id="208348"/>
    <lineage>
        <taxon>Eukaryota</taxon>
        <taxon>Fungi</taxon>
        <taxon>Dikarya</taxon>
        <taxon>Basidiomycota</taxon>
        <taxon>Pucciniomycotina</taxon>
        <taxon>Pucciniomycetes</taxon>
        <taxon>Pucciniales</taxon>
        <taxon>Pucciniaceae</taxon>
        <taxon>Puccinia</taxon>
    </lineage>
</organism>
<evidence type="ECO:0000313" key="2">
    <source>
        <dbReference type="EMBL" id="WAQ93345.1"/>
    </source>
</evidence>
<dbReference type="GeneID" id="77805835"/>
<dbReference type="RefSeq" id="XP_053028900.1">
    <property type="nucleotide sequence ID" value="XM_053164941.1"/>
</dbReference>
<protein>
    <submittedName>
        <fullName evidence="2">Uncharacterized protein</fullName>
    </submittedName>
</protein>